<dbReference type="PANTHER" id="PTHR35218:SF10">
    <property type="entry name" value="ENDONUCLEASE_EXONUCLEASE_PHOSPHATASE DOMAIN-CONTAINING PROTEIN"/>
    <property type="match status" value="1"/>
</dbReference>
<dbReference type="Gene3D" id="3.60.10.10">
    <property type="entry name" value="Endonuclease/exonuclease/phosphatase"/>
    <property type="match status" value="1"/>
</dbReference>
<dbReference type="EnsemblPlants" id="HORVU.MOREX.r3.2HG0171090.1">
    <property type="protein sequence ID" value="HORVU.MOREX.r3.2HG0171090.1.CDS1"/>
    <property type="gene ID" value="HORVU.MOREX.r3.2HG0171090"/>
</dbReference>
<evidence type="ECO:0000259" key="1">
    <source>
        <dbReference type="Pfam" id="PF03372"/>
    </source>
</evidence>
<dbReference type="Proteomes" id="UP000011116">
    <property type="component" value="Chromosome 2H"/>
</dbReference>
<protein>
    <recommendedName>
        <fullName evidence="1">Endonuclease/exonuclease/phosphatase domain-containing protein</fullName>
    </recommendedName>
</protein>
<dbReference type="Gramene" id="HORVU.MOREX.r3.2HG0171090.1">
    <property type="protein sequence ID" value="HORVU.MOREX.r3.2HG0171090.1.CDS1"/>
    <property type="gene ID" value="HORVU.MOREX.r3.2HG0171090"/>
</dbReference>
<reference evidence="3" key="1">
    <citation type="journal article" date="2012" name="Nature">
        <title>A physical, genetic and functional sequence assembly of the barley genome.</title>
        <authorList>
            <consortium name="The International Barley Genome Sequencing Consortium"/>
            <person name="Mayer K.F."/>
            <person name="Waugh R."/>
            <person name="Brown J.W."/>
            <person name="Schulman A."/>
            <person name="Langridge P."/>
            <person name="Platzer M."/>
            <person name="Fincher G.B."/>
            <person name="Muehlbauer G.J."/>
            <person name="Sato K."/>
            <person name="Close T.J."/>
            <person name="Wise R.P."/>
            <person name="Stein N."/>
        </authorList>
    </citation>
    <scope>NUCLEOTIDE SEQUENCE [LARGE SCALE GENOMIC DNA]</scope>
    <source>
        <strain evidence="3">cv. Morex</strain>
    </source>
</reference>
<reference evidence="2" key="3">
    <citation type="submission" date="2022-01" db="UniProtKB">
        <authorList>
            <consortium name="EnsemblPlants"/>
        </authorList>
    </citation>
    <scope>IDENTIFICATION</scope>
    <source>
        <strain evidence="2">subsp. vulgare</strain>
    </source>
</reference>
<dbReference type="AlphaFoldDB" id="A0A8I6WPH5"/>
<dbReference type="InterPro" id="IPR005135">
    <property type="entry name" value="Endo/exonuclease/phosphatase"/>
</dbReference>
<dbReference type="InterPro" id="IPR036691">
    <property type="entry name" value="Endo/exonu/phosph_ase_sf"/>
</dbReference>
<accession>A0A8I6WPH5</accession>
<dbReference type="Pfam" id="PF03372">
    <property type="entry name" value="Exo_endo_phos"/>
    <property type="match status" value="1"/>
</dbReference>
<proteinExistence type="predicted"/>
<dbReference type="SMR" id="A0A8I6WPH5"/>
<dbReference type="GO" id="GO:0003824">
    <property type="term" value="F:catalytic activity"/>
    <property type="evidence" value="ECO:0007669"/>
    <property type="project" value="InterPro"/>
</dbReference>
<feature type="domain" description="Endonuclease/exonuclease/phosphatase" evidence="1">
    <location>
        <begin position="5"/>
        <end position="198"/>
    </location>
</feature>
<reference evidence="2" key="2">
    <citation type="submission" date="2020-10" db="EMBL/GenBank/DDBJ databases">
        <authorList>
            <person name="Scholz U."/>
            <person name="Mascher M."/>
            <person name="Fiebig A."/>
        </authorList>
    </citation>
    <scope>NUCLEOTIDE SEQUENCE [LARGE SCALE GENOMIC DNA]</scope>
    <source>
        <strain evidence="2">cv. Morex</strain>
    </source>
</reference>
<evidence type="ECO:0000313" key="2">
    <source>
        <dbReference type="EnsemblPlants" id="HORVU.MOREX.r3.2HG0171090.1.CDS1"/>
    </source>
</evidence>
<dbReference type="PANTHER" id="PTHR35218">
    <property type="entry name" value="RNASE H DOMAIN-CONTAINING PROTEIN"/>
    <property type="match status" value="1"/>
</dbReference>
<keyword evidence="3" id="KW-1185">Reference proteome</keyword>
<sequence>MKLIAWNCRGLGNGPAIRSLLDIQKKEDPDMLFLSETKLDVRRIEWWKWKLGMTGMMVKDCEGKGGGLAMFWKSSLKVSPGMKSRYHIDTEITEEDGFIWRFTGIYGEPKMEDRETTWRLLRTIKHHSDKPWICVGDFNEILMQREKEGGVTRPQIYMDRFKQALEDCQLHDLGFVGDPFTWRNNSHDAQHYIRERLDREWRLPNGAAGSLSTG</sequence>
<name>A0A8I6WPH5_HORVV</name>
<evidence type="ECO:0000313" key="3">
    <source>
        <dbReference type="Proteomes" id="UP000011116"/>
    </source>
</evidence>
<organism evidence="2 3">
    <name type="scientific">Hordeum vulgare subsp. vulgare</name>
    <name type="common">Domesticated barley</name>
    <dbReference type="NCBI Taxonomy" id="112509"/>
    <lineage>
        <taxon>Eukaryota</taxon>
        <taxon>Viridiplantae</taxon>
        <taxon>Streptophyta</taxon>
        <taxon>Embryophyta</taxon>
        <taxon>Tracheophyta</taxon>
        <taxon>Spermatophyta</taxon>
        <taxon>Magnoliopsida</taxon>
        <taxon>Liliopsida</taxon>
        <taxon>Poales</taxon>
        <taxon>Poaceae</taxon>
        <taxon>BOP clade</taxon>
        <taxon>Pooideae</taxon>
        <taxon>Triticodae</taxon>
        <taxon>Triticeae</taxon>
        <taxon>Hordeinae</taxon>
        <taxon>Hordeum</taxon>
    </lineage>
</organism>
<dbReference type="SUPFAM" id="SSF56219">
    <property type="entry name" value="DNase I-like"/>
    <property type="match status" value="1"/>
</dbReference>